<comment type="caution">
    <text evidence="2">The sequence shown here is derived from an EMBL/GenBank/DDBJ whole genome shotgun (WGS) entry which is preliminary data.</text>
</comment>
<feature type="transmembrane region" description="Helical" evidence="1">
    <location>
        <begin position="35"/>
        <end position="53"/>
    </location>
</feature>
<keyword evidence="1" id="KW-0812">Transmembrane</keyword>
<proteinExistence type="predicted"/>
<gene>
    <name evidence="2" type="ORF">ENX73_05760</name>
</gene>
<dbReference type="EMBL" id="DTPE01000225">
    <property type="protein sequence ID" value="HGE75612.1"/>
    <property type="molecule type" value="Genomic_DNA"/>
</dbReference>
<protein>
    <submittedName>
        <fullName evidence="2">Uncharacterized protein</fullName>
    </submittedName>
</protein>
<dbReference type="AlphaFoldDB" id="A0A7V3RFJ3"/>
<sequence length="87" mass="10076">MWQIIVFFAVVNLISSIITWFETKETSFKVSKINKRIYTFFGGAFGILLLSALTKRWEYRITTVILIIAENVGIYILLYELAIHVAD</sequence>
<feature type="transmembrane region" description="Helical" evidence="1">
    <location>
        <begin position="6"/>
        <end position="23"/>
    </location>
</feature>
<reference evidence="2" key="1">
    <citation type="journal article" date="2020" name="mSystems">
        <title>Genome- and Community-Level Interaction Insights into Carbon Utilization and Element Cycling Functions of Hydrothermarchaeota in Hydrothermal Sediment.</title>
        <authorList>
            <person name="Zhou Z."/>
            <person name="Liu Y."/>
            <person name="Xu W."/>
            <person name="Pan J."/>
            <person name="Luo Z.H."/>
            <person name="Li M."/>
        </authorList>
    </citation>
    <scope>NUCLEOTIDE SEQUENCE [LARGE SCALE GENOMIC DNA]</scope>
    <source>
        <strain evidence="2">SpSt-966</strain>
    </source>
</reference>
<keyword evidence="1" id="KW-0472">Membrane</keyword>
<accession>A0A7V3RFJ3</accession>
<feature type="transmembrane region" description="Helical" evidence="1">
    <location>
        <begin position="59"/>
        <end position="78"/>
    </location>
</feature>
<keyword evidence="1" id="KW-1133">Transmembrane helix</keyword>
<evidence type="ECO:0000256" key="1">
    <source>
        <dbReference type="SAM" id="Phobius"/>
    </source>
</evidence>
<organism evidence="2">
    <name type="scientific">Mesoaciditoga lauensis</name>
    <dbReference type="NCBI Taxonomy" id="1495039"/>
    <lineage>
        <taxon>Bacteria</taxon>
        <taxon>Thermotogati</taxon>
        <taxon>Thermotogota</taxon>
        <taxon>Thermotogae</taxon>
        <taxon>Mesoaciditogales</taxon>
        <taxon>Mesoaciditogaceae</taxon>
        <taxon>Mesoaciditoga</taxon>
    </lineage>
</organism>
<evidence type="ECO:0000313" key="2">
    <source>
        <dbReference type="EMBL" id="HGE75612.1"/>
    </source>
</evidence>
<name>A0A7V3RFJ3_9BACT</name>